<organism evidence="4 5">
    <name type="scientific">Magnaporthiopsis poae (strain ATCC 64411 / 73-15)</name>
    <name type="common">Kentucky bluegrass fungus</name>
    <name type="synonym">Magnaporthe poae</name>
    <dbReference type="NCBI Taxonomy" id="644358"/>
    <lineage>
        <taxon>Eukaryota</taxon>
        <taxon>Fungi</taxon>
        <taxon>Dikarya</taxon>
        <taxon>Ascomycota</taxon>
        <taxon>Pezizomycotina</taxon>
        <taxon>Sordariomycetes</taxon>
        <taxon>Sordariomycetidae</taxon>
        <taxon>Magnaporthales</taxon>
        <taxon>Magnaporthaceae</taxon>
        <taxon>Magnaporthiopsis</taxon>
    </lineage>
</organism>
<feature type="domain" description="DUF1746" evidence="2">
    <location>
        <begin position="63"/>
        <end position="178"/>
    </location>
</feature>
<reference evidence="4" key="5">
    <citation type="submission" date="2015-06" db="UniProtKB">
        <authorList>
            <consortium name="EnsemblFungi"/>
        </authorList>
    </citation>
    <scope>IDENTIFICATION</scope>
    <source>
        <strain evidence="4">ATCC 64411</strain>
    </source>
</reference>
<proteinExistence type="predicted"/>
<dbReference type="PANTHER" id="PTHR39405:SF1">
    <property type="entry name" value="DSC E3 UBIQUITIN LIGASE COMPLEX SUBUNIT 4"/>
    <property type="match status" value="1"/>
</dbReference>
<reference evidence="5" key="1">
    <citation type="submission" date="2010-05" db="EMBL/GenBank/DDBJ databases">
        <title>The genome sequence of Magnaporthe poae strain ATCC 64411.</title>
        <authorList>
            <person name="Ma L.-J."/>
            <person name="Dead R."/>
            <person name="Young S."/>
            <person name="Zeng Q."/>
            <person name="Koehrsen M."/>
            <person name="Alvarado L."/>
            <person name="Berlin A."/>
            <person name="Chapman S.B."/>
            <person name="Chen Z."/>
            <person name="Freedman E."/>
            <person name="Gellesch M."/>
            <person name="Goldberg J."/>
            <person name="Griggs A."/>
            <person name="Gujja S."/>
            <person name="Heilman E.R."/>
            <person name="Heiman D."/>
            <person name="Hepburn T."/>
            <person name="Howarth C."/>
            <person name="Jen D."/>
            <person name="Larson L."/>
            <person name="Mehta T."/>
            <person name="Neiman D."/>
            <person name="Pearson M."/>
            <person name="Roberts A."/>
            <person name="Saif S."/>
            <person name="Shea T."/>
            <person name="Shenoy N."/>
            <person name="Sisk P."/>
            <person name="Stolte C."/>
            <person name="Sykes S."/>
            <person name="Walk T."/>
            <person name="White J."/>
            <person name="Yandava C."/>
            <person name="Haas B."/>
            <person name="Nusbaum C."/>
            <person name="Birren B."/>
        </authorList>
    </citation>
    <scope>NUCLEOTIDE SEQUENCE [LARGE SCALE GENOMIC DNA]</scope>
    <source>
        <strain evidence="5">ATCC 64411 / 73-15</strain>
    </source>
</reference>
<evidence type="ECO:0000313" key="3">
    <source>
        <dbReference type="EMBL" id="KLU84176.1"/>
    </source>
</evidence>
<reference evidence="3" key="3">
    <citation type="submission" date="2011-03" db="EMBL/GenBank/DDBJ databases">
        <title>Annotation of Magnaporthe poae ATCC 64411.</title>
        <authorList>
            <person name="Ma L.-J."/>
            <person name="Dead R."/>
            <person name="Young S.K."/>
            <person name="Zeng Q."/>
            <person name="Gargeya S."/>
            <person name="Fitzgerald M."/>
            <person name="Haas B."/>
            <person name="Abouelleil A."/>
            <person name="Alvarado L."/>
            <person name="Arachchi H.M."/>
            <person name="Berlin A."/>
            <person name="Brown A."/>
            <person name="Chapman S.B."/>
            <person name="Chen Z."/>
            <person name="Dunbar C."/>
            <person name="Freedman E."/>
            <person name="Gearin G."/>
            <person name="Gellesch M."/>
            <person name="Goldberg J."/>
            <person name="Griggs A."/>
            <person name="Gujja S."/>
            <person name="Heiman D."/>
            <person name="Howarth C."/>
            <person name="Larson L."/>
            <person name="Lui A."/>
            <person name="MacDonald P.J.P."/>
            <person name="Mehta T."/>
            <person name="Montmayeur A."/>
            <person name="Murphy C."/>
            <person name="Neiman D."/>
            <person name="Pearson M."/>
            <person name="Priest M."/>
            <person name="Roberts A."/>
            <person name="Saif S."/>
            <person name="Shea T."/>
            <person name="Shenoy N."/>
            <person name="Sisk P."/>
            <person name="Stolte C."/>
            <person name="Sykes S."/>
            <person name="Yandava C."/>
            <person name="Wortman J."/>
            <person name="Nusbaum C."/>
            <person name="Birren B."/>
        </authorList>
    </citation>
    <scope>NUCLEOTIDE SEQUENCE</scope>
    <source>
        <strain evidence="3">ATCC 64411</strain>
    </source>
</reference>
<feature type="region of interest" description="Disordered" evidence="1">
    <location>
        <begin position="199"/>
        <end position="271"/>
    </location>
</feature>
<feature type="compositionally biased region" description="Basic and acidic residues" evidence="1">
    <location>
        <begin position="220"/>
        <end position="229"/>
    </location>
</feature>
<evidence type="ECO:0000256" key="1">
    <source>
        <dbReference type="SAM" id="MobiDB-lite"/>
    </source>
</evidence>
<name>A0A0C4DTF4_MAGP6</name>
<dbReference type="VEuPathDB" id="FungiDB:MAPG_03221"/>
<dbReference type="EnsemblFungi" id="MAPG_03221T0">
    <property type="protein sequence ID" value="MAPG_03221T0"/>
    <property type="gene ID" value="MAPG_03221"/>
</dbReference>
<evidence type="ECO:0000313" key="4">
    <source>
        <dbReference type="EnsemblFungi" id="MAPG_03221T0"/>
    </source>
</evidence>
<dbReference type="EMBL" id="GL876967">
    <property type="protein sequence ID" value="KLU84176.1"/>
    <property type="molecule type" value="Genomic_DNA"/>
</dbReference>
<accession>A0A0C4DTF4</accession>
<keyword evidence="5" id="KW-1185">Reference proteome</keyword>
<dbReference type="GO" id="GO:0005783">
    <property type="term" value="C:endoplasmic reticulum"/>
    <property type="evidence" value="ECO:0007669"/>
    <property type="project" value="TreeGrafter"/>
</dbReference>
<sequence length="346" mass="37537">MNHDDALAGSSSQGPGPPRPATGRDPVQDSDLSPYLPPPASAAQRRKAGMQRKFQFMTHLMTNLDALVYAEICALYYMDCSFFRLLVRVLVQSFFLSPKSDEFVLLMPTHRPHVVAVLAPNLLCMLLHLVTSLPVAGESTRGYLHGGVIIDFVGEKAPTSKLKLLLLDVVVLALQCAMLAVHAERERLRKVVKPAGRVLGTTSQDDEDSEAAATTSPTAADHDAAERAFSRTAPPGASRAGDGIELQPLPPRRGAEPVPGSTHRRRPPDLSDYMLSGNAVLGDFHVLHALRTAGNDYQSAAAQSLQSIGYATTLARLVAEPRSRLIRLRAQRRDQQQQQQQGSGMV</sequence>
<reference evidence="3" key="2">
    <citation type="submission" date="2010-05" db="EMBL/GenBank/DDBJ databases">
        <title>The Genome Sequence of Magnaporthe poae strain ATCC 64411.</title>
        <authorList>
            <consortium name="The Broad Institute Genome Sequencing Platform"/>
            <consortium name="Broad Institute Genome Sequencing Center for Infectious Disease"/>
            <person name="Ma L.-J."/>
            <person name="Dead R."/>
            <person name="Young S."/>
            <person name="Zeng Q."/>
            <person name="Koehrsen M."/>
            <person name="Alvarado L."/>
            <person name="Berlin A."/>
            <person name="Chapman S.B."/>
            <person name="Chen Z."/>
            <person name="Freedman E."/>
            <person name="Gellesch M."/>
            <person name="Goldberg J."/>
            <person name="Griggs A."/>
            <person name="Gujja S."/>
            <person name="Heilman E.R."/>
            <person name="Heiman D."/>
            <person name="Hepburn T."/>
            <person name="Howarth C."/>
            <person name="Jen D."/>
            <person name="Larson L."/>
            <person name="Mehta T."/>
            <person name="Neiman D."/>
            <person name="Pearson M."/>
            <person name="Roberts A."/>
            <person name="Saif S."/>
            <person name="Shea T."/>
            <person name="Shenoy N."/>
            <person name="Sisk P."/>
            <person name="Stolte C."/>
            <person name="Sykes S."/>
            <person name="Walk T."/>
            <person name="White J."/>
            <person name="Yandava C."/>
            <person name="Haas B."/>
            <person name="Nusbaum C."/>
            <person name="Birren B."/>
        </authorList>
    </citation>
    <scope>NUCLEOTIDE SEQUENCE</scope>
    <source>
        <strain evidence="3">ATCC 64411</strain>
    </source>
</reference>
<dbReference type="GO" id="GO:0044695">
    <property type="term" value="C:Dsc E3 ubiquitin ligase complex"/>
    <property type="evidence" value="ECO:0007669"/>
    <property type="project" value="InterPro"/>
</dbReference>
<gene>
    <name evidence="3" type="ORF">MAPG_03221</name>
</gene>
<feature type="region of interest" description="Disordered" evidence="1">
    <location>
        <begin position="1"/>
        <end position="41"/>
    </location>
</feature>
<evidence type="ECO:0000259" key="2">
    <source>
        <dbReference type="Pfam" id="PF08508"/>
    </source>
</evidence>
<dbReference type="OMA" id="DCSFFWL"/>
<dbReference type="GO" id="GO:0032933">
    <property type="term" value="P:SREBP signaling pathway"/>
    <property type="evidence" value="ECO:0007669"/>
    <property type="project" value="InterPro"/>
</dbReference>
<dbReference type="EMBL" id="ADBL01000781">
    <property type="status" value="NOT_ANNOTATED_CDS"/>
    <property type="molecule type" value="Genomic_DNA"/>
</dbReference>
<evidence type="ECO:0000313" key="5">
    <source>
        <dbReference type="Proteomes" id="UP000011715"/>
    </source>
</evidence>
<dbReference type="PANTHER" id="PTHR39405">
    <property type="entry name" value="DSC E3 UBIQUITIN LIGASE COMPLEX SUBUNIT 4"/>
    <property type="match status" value="1"/>
</dbReference>
<dbReference type="OrthoDB" id="5428737at2759"/>
<protein>
    <recommendedName>
        <fullName evidence="2">DUF1746 domain-containing protein</fullName>
    </recommendedName>
</protein>
<dbReference type="eggNOG" id="ENOG502S4TY">
    <property type="taxonomic scope" value="Eukaryota"/>
</dbReference>
<dbReference type="InterPro" id="IPR013715">
    <property type="entry name" value="DUF1746"/>
</dbReference>
<dbReference type="Proteomes" id="UP000011715">
    <property type="component" value="Unassembled WGS sequence"/>
</dbReference>
<reference evidence="4" key="4">
    <citation type="journal article" date="2015" name="G3 (Bethesda)">
        <title>Genome sequences of three phytopathogenic species of the Magnaporthaceae family of fungi.</title>
        <authorList>
            <person name="Okagaki L.H."/>
            <person name="Nunes C.C."/>
            <person name="Sailsbery J."/>
            <person name="Clay B."/>
            <person name="Brown D."/>
            <person name="John T."/>
            <person name="Oh Y."/>
            <person name="Young N."/>
            <person name="Fitzgerald M."/>
            <person name="Haas B.J."/>
            <person name="Zeng Q."/>
            <person name="Young S."/>
            <person name="Adiconis X."/>
            <person name="Fan L."/>
            <person name="Levin J.Z."/>
            <person name="Mitchell T.K."/>
            <person name="Okubara P.A."/>
            <person name="Farman M.L."/>
            <person name="Kohn L.M."/>
            <person name="Birren B."/>
            <person name="Ma L.-J."/>
            <person name="Dean R.A."/>
        </authorList>
    </citation>
    <scope>NUCLEOTIDE SEQUENCE</scope>
    <source>
        <strain evidence="4">ATCC 64411 / 73-15</strain>
    </source>
</reference>
<dbReference type="InterPro" id="IPR038967">
    <property type="entry name" value="Dsc4-like"/>
</dbReference>
<dbReference type="AlphaFoldDB" id="A0A0C4DTF4"/>
<dbReference type="Pfam" id="PF08508">
    <property type="entry name" value="DUF1746"/>
    <property type="match status" value="1"/>
</dbReference>